<evidence type="ECO:0000313" key="1">
    <source>
        <dbReference type="EMBL" id="VDM68123.1"/>
    </source>
</evidence>
<reference evidence="1 2" key="1">
    <citation type="submission" date="2018-11" db="EMBL/GenBank/DDBJ databases">
        <authorList>
            <consortium name="Pathogen Informatics"/>
        </authorList>
    </citation>
    <scope>NUCLEOTIDE SEQUENCE [LARGE SCALE GENOMIC DNA]</scope>
</reference>
<dbReference type="EMBL" id="UYYB01007717">
    <property type="protein sequence ID" value="VDM68123.1"/>
    <property type="molecule type" value="Genomic_DNA"/>
</dbReference>
<protein>
    <submittedName>
        <fullName evidence="1">Uncharacterized protein</fullName>
    </submittedName>
</protein>
<evidence type="ECO:0000313" key="2">
    <source>
        <dbReference type="Proteomes" id="UP000270094"/>
    </source>
</evidence>
<dbReference type="OrthoDB" id="5860103at2759"/>
<gene>
    <name evidence="1" type="ORF">SVUK_LOCUS3121</name>
</gene>
<name>A0A3P7IJX6_STRVU</name>
<sequence>MIKPFFKVVDRNLFVCALFSTLPDLAELARAVICGYATISQNDNLYALATAWGFYQVEIMATLPVWLHLLINVELRRNVWASFRRNNIESRGTGAARCNTLCAS</sequence>
<dbReference type="Proteomes" id="UP000270094">
    <property type="component" value="Unassembled WGS sequence"/>
</dbReference>
<organism evidence="1 2">
    <name type="scientific">Strongylus vulgaris</name>
    <name type="common">Blood worm</name>
    <dbReference type="NCBI Taxonomy" id="40348"/>
    <lineage>
        <taxon>Eukaryota</taxon>
        <taxon>Metazoa</taxon>
        <taxon>Ecdysozoa</taxon>
        <taxon>Nematoda</taxon>
        <taxon>Chromadorea</taxon>
        <taxon>Rhabditida</taxon>
        <taxon>Rhabditina</taxon>
        <taxon>Rhabditomorpha</taxon>
        <taxon>Strongyloidea</taxon>
        <taxon>Strongylidae</taxon>
        <taxon>Strongylus</taxon>
    </lineage>
</organism>
<accession>A0A3P7IJX6</accession>
<proteinExistence type="predicted"/>
<dbReference type="AlphaFoldDB" id="A0A3P7IJX6"/>
<keyword evidence="2" id="KW-1185">Reference proteome</keyword>